<comment type="subcellular location">
    <subcellularLocation>
        <location evidence="2">Cell membrane</location>
        <topology evidence="2">Peripheral membrane protein</topology>
    </subcellularLocation>
    <subcellularLocation>
        <location evidence="3">Cytoplasm</location>
    </subcellularLocation>
    <subcellularLocation>
        <location evidence="1">Nucleus</location>
    </subcellularLocation>
</comment>
<accession>A0AAD1S3N4</accession>
<evidence type="ECO:0000256" key="5">
    <source>
        <dbReference type="ARBA" id="ARBA00022490"/>
    </source>
</evidence>
<keyword evidence="4" id="KW-1003">Cell membrane</keyword>
<organism evidence="10 11">
    <name type="scientific">Pelobates cultripes</name>
    <name type="common">Western spadefoot toad</name>
    <dbReference type="NCBI Taxonomy" id="61616"/>
    <lineage>
        <taxon>Eukaryota</taxon>
        <taxon>Metazoa</taxon>
        <taxon>Chordata</taxon>
        <taxon>Craniata</taxon>
        <taxon>Vertebrata</taxon>
        <taxon>Euteleostomi</taxon>
        <taxon>Amphibia</taxon>
        <taxon>Batrachia</taxon>
        <taxon>Anura</taxon>
        <taxon>Pelobatoidea</taxon>
        <taxon>Pelobatidae</taxon>
        <taxon>Pelobates</taxon>
    </lineage>
</organism>
<evidence type="ECO:0000256" key="3">
    <source>
        <dbReference type="ARBA" id="ARBA00004496"/>
    </source>
</evidence>
<dbReference type="GO" id="GO:0007186">
    <property type="term" value="P:G protein-coupled receptor signaling pathway"/>
    <property type="evidence" value="ECO:0007669"/>
    <property type="project" value="TreeGrafter"/>
</dbReference>
<dbReference type="GO" id="GO:0005944">
    <property type="term" value="C:phosphatidylinositol 3-kinase complex, class IB"/>
    <property type="evidence" value="ECO:0007669"/>
    <property type="project" value="InterPro"/>
</dbReference>
<proteinExistence type="predicted"/>
<dbReference type="Pfam" id="PF10486">
    <property type="entry name" value="PI3K_1B_p101"/>
    <property type="match status" value="1"/>
</dbReference>
<feature type="compositionally biased region" description="Basic and acidic residues" evidence="9">
    <location>
        <begin position="406"/>
        <end position="418"/>
    </location>
</feature>
<feature type="region of interest" description="Disordered" evidence="9">
    <location>
        <begin position="578"/>
        <end position="608"/>
    </location>
</feature>
<dbReference type="GO" id="GO:0005634">
    <property type="term" value="C:nucleus"/>
    <property type="evidence" value="ECO:0007669"/>
    <property type="project" value="UniProtKB-SubCell"/>
</dbReference>
<reference evidence="10" key="1">
    <citation type="submission" date="2022-03" db="EMBL/GenBank/DDBJ databases">
        <authorList>
            <person name="Alioto T."/>
            <person name="Alioto T."/>
            <person name="Gomez Garrido J."/>
        </authorList>
    </citation>
    <scope>NUCLEOTIDE SEQUENCE</scope>
</reference>
<evidence type="ECO:0000256" key="9">
    <source>
        <dbReference type="SAM" id="MobiDB-lite"/>
    </source>
</evidence>
<gene>
    <name evidence="10" type="ORF">PECUL_23A022228</name>
</gene>
<sequence>MANTTCTEDRIQHALERCLHGLSRSDGSSPTWTAGLCLNYWSLEELVNRDPDNFIILAEKVLERTRAAQEKCEYDLLAPLALVFYFAVLRTPCIPAGCDLLTNAFETFHVFLTWPSPYCNIYQEILSFISEEQRAPGITYQRLVRAEQGLLTTSFQSSTVTVLLVNPTELPKEFMNVAERLSSTEQSAPQMYISLIKHMYQATLGSACNITTLGNNLQSKKQEELQAIYSELTDVLESAAGAPEDRGTQRDSLKARLQDIGQKAGFLAGSTETNNGVKFQTIALPVPKCYTYRWDQDNFDILHDILQTEEELQPVSLSLEDDVNEEEEEDDDDDGNVDEEEEMADDGSQRNSVFSNLGKRYVYWNTPNEQKEDAMISNHSVSFVSSLSSCVDSGYIEDSDESSQESPDKTEYKDETPNRKLKQKIRQFFKSKHLHNKYKPKADAMVCSPHSLLTPFPSVQETLPLRRAGSLCTPPVRRVPARSKRSQSLPQHALGAHFFEVLQNQNMSLKKRPFLSCDEDLKVSTLRVVVFGSDRISGKLARAYSNLRMKESNYPFLTRFYKLQLYYIPVKRNQSCPNTALTGPESPLKSPIHPGRPTPEEITEDEESTNDISHYISMLDPWYKRNIQGLMALPTSALCQSSKHENGQESPQMPILTDMLLYYCRFATRSMLLQLYQAEITFDGGRKQTEVFIQSLELGHSAALRAIRASGPGCKRFGIDGDREAIPFTLQIVYSKSTVSGRSRWTNGEKVCTSVSLRKACNTYEELDTKMECLNLTVREVVKRQNSKTKKSFNQISISQIKVDKAQIIAQHGGTFPLCLDQDERKILQRVIKCEVSPCYKPESRNFRRTKTPPWSPNVFDIPISTSTGEIIQRIDVEERGHYRIQYYPNKHLYIFTSSLKHNPADRSRNRKPFLFISWLAASFHVDYVGRIGRQTAQEKVCGWSQPATERGPKRIPIPVSGPWKNYHFSSLDPNQRMKGKRVTEI</sequence>
<dbReference type="EMBL" id="OW240916">
    <property type="protein sequence ID" value="CAH2292101.1"/>
    <property type="molecule type" value="Genomic_DNA"/>
</dbReference>
<evidence type="ECO:0000256" key="7">
    <source>
        <dbReference type="ARBA" id="ARBA00023242"/>
    </source>
</evidence>
<protein>
    <recommendedName>
        <fullName evidence="8">Phosphoinositide 3-kinase regulatory subunit 5</fullName>
    </recommendedName>
</protein>
<evidence type="ECO:0000256" key="8">
    <source>
        <dbReference type="ARBA" id="ARBA00040195"/>
    </source>
</evidence>
<feature type="region of interest" description="Disordered" evidence="9">
    <location>
        <begin position="314"/>
        <end position="352"/>
    </location>
</feature>
<evidence type="ECO:0000313" key="11">
    <source>
        <dbReference type="Proteomes" id="UP001295444"/>
    </source>
</evidence>
<keyword evidence="5" id="KW-0963">Cytoplasm</keyword>
<feature type="region of interest" description="Disordered" evidence="9">
    <location>
        <begin position="394"/>
        <end position="419"/>
    </location>
</feature>
<dbReference type="PANTHER" id="PTHR15593">
    <property type="entry name" value="PHOSPHATIDYLINOSITOL 3-KINASE REGULATORY SUBUNIT"/>
    <property type="match status" value="1"/>
</dbReference>
<evidence type="ECO:0000256" key="4">
    <source>
        <dbReference type="ARBA" id="ARBA00022475"/>
    </source>
</evidence>
<dbReference type="GO" id="GO:0005886">
    <property type="term" value="C:plasma membrane"/>
    <property type="evidence" value="ECO:0007669"/>
    <property type="project" value="UniProtKB-SubCell"/>
</dbReference>
<evidence type="ECO:0000256" key="2">
    <source>
        <dbReference type="ARBA" id="ARBA00004202"/>
    </source>
</evidence>
<keyword evidence="7" id="KW-0539">Nucleus</keyword>
<evidence type="ECO:0000256" key="6">
    <source>
        <dbReference type="ARBA" id="ARBA00023136"/>
    </source>
</evidence>
<feature type="compositionally biased region" description="Acidic residues" evidence="9">
    <location>
        <begin position="319"/>
        <end position="345"/>
    </location>
</feature>
<name>A0AAD1S3N4_PELCU</name>
<dbReference type="InterPro" id="IPR019522">
    <property type="entry name" value="PIK3R5/6"/>
</dbReference>
<evidence type="ECO:0000313" key="10">
    <source>
        <dbReference type="EMBL" id="CAH2292101.1"/>
    </source>
</evidence>
<dbReference type="GO" id="GO:0046935">
    <property type="term" value="F:1-phosphatidylinositol-3-kinase regulator activity"/>
    <property type="evidence" value="ECO:0007669"/>
    <property type="project" value="InterPro"/>
</dbReference>
<dbReference type="GO" id="GO:0005737">
    <property type="term" value="C:cytoplasm"/>
    <property type="evidence" value="ECO:0007669"/>
    <property type="project" value="UniProtKB-SubCell"/>
</dbReference>
<dbReference type="PANTHER" id="PTHR15593:SF2">
    <property type="entry name" value="PHOSPHOINOSITIDE 3-KINASE REGULATORY SUBUNIT 5"/>
    <property type="match status" value="1"/>
</dbReference>
<dbReference type="Proteomes" id="UP001295444">
    <property type="component" value="Chromosome 05"/>
</dbReference>
<dbReference type="AlphaFoldDB" id="A0AAD1S3N4"/>
<keyword evidence="6" id="KW-0472">Membrane</keyword>
<keyword evidence="11" id="KW-1185">Reference proteome</keyword>
<evidence type="ECO:0000256" key="1">
    <source>
        <dbReference type="ARBA" id="ARBA00004123"/>
    </source>
</evidence>